<feature type="non-terminal residue" evidence="2">
    <location>
        <position position="72"/>
    </location>
</feature>
<evidence type="ECO:0000313" key="2">
    <source>
        <dbReference type="EMBL" id="MBA0650166.1"/>
    </source>
</evidence>
<dbReference type="Proteomes" id="UP000593573">
    <property type="component" value="Unassembled WGS sequence"/>
</dbReference>
<name>A0A7J8UI39_9ROSI</name>
<sequence length="72" mass="7998">MAEVESFVELGLRKYKFDSSKTKKMSNDGGDHEGDRNGNGGNGKNGGNEKPPNRKWKPNNRLKGPIKCFLCD</sequence>
<organism evidence="2 3">
    <name type="scientific">Gossypium klotzschianum</name>
    <dbReference type="NCBI Taxonomy" id="34286"/>
    <lineage>
        <taxon>Eukaryota</taxon>
        <taxon>Viridiplantae</taxon>
        <taxon>Streptophyta</taxon>
        <taxon>Embryophyta</taxon>
        <taxon>Tracheophyta</taxon>
        <taxon>Spermatophyta</taxon>
        <taxon>Magnoliopsida</taxon>
        <taxon>eudicotyledons</taxon>
        <taxon>Gunneridae</taxon>
        <taxon>Pentapetalae</taxon>
        <taxon>rosids</taxon>
        <taxon>malvids</taxon>
        <taxon>Malvales</taxon>
        <taxon>Malvaceae</taxon>
        <taxon>Malvoideae</taxon>
        <taxon>Gossypium</taxon>
    </lineage>
</organism>
<feature type="compositionally biased region" description="Gly residues" evidence="1">
    <location>
        <begin position="37"/>
        <end position="46"/>
    </location>
</feature>
<dbReference type="AlphaFoldDB" id="A0A7J8UI39"/>
<evidence type="ECO:0000256" key="1">
    <source>
        <dbReference type="SAM" id="MobiDB-lite"/>
    </source>
</evidence>
<gene>
    <name evidence="2" type="ORF">Goklo_017622</name>
</gene>
<feature type="compositionally biased region" description="Basic and acidic residues" evidence="1">
    <location>
        <begin position="18"/>
        <end position="36"/>
    </location>
</feature>
<dbReference type="EMBL" id="JABFAB010000006">
    <property type="protein sequence ID" value="MBA0650166.1"/>
    <property type="molecule type" value="Genomic_DNA"/>
</dbReference>
<proteinExistence type="predicted"/>
<accession>A0A7J8UI39</accession>
<evidence type="ECO:0000313" key="3">
    <source>
        <dbReference type="Proteomes" id="UP000593573"/>
    </source>
</evidence>
<keyword evidence="3" id="KW-1185">Reference proteome</keyword>
<reference evidence="2 3" key="1">
    <citation type="journal article" date="2019" name="Genome Biol. Evol.">
        <title>Insights into the evolution of the New World diploid cottons (Gossypium, subgenus Houzingenia) based on genome sequencing.</title>
        <authorList>
            <person name="Grover C.E."/>
            <person name="Arick M.A. 2nd"/>
            <person name="Thrash A."/>
            <person name="Conover J.L."/>
            <person name="Sanders W.S."/>
            <person name="Peterson D.G."/>
            <person name="Frelichowski J.E."/>
            <person name="Scheffler J.A."/>
            <person name="Scheffler B.E."/>
            <person name="Wendel J.F."/>
        </authorList>
    </citation>
    <scope>NUCLEOTIDE SEQUENCE [LARGE SCALE GENOMIC DNA]</scope>
    <source>
        <strain evidence="2">57</strain>
        <tissue evidence="2">Leaf</tissue>
    </source>
</reference>
<comment type="caution">
    <text evidence="2">The sequence shown here is derived from an EMBL/GenBank/DDBJ whole genome shotgun (WGS) entry which is preliminary data.</text>
</comment>
<feature type="region of interest" description="Disordered" evidence="1">
    <location>
        <begin position="18"/>
        <end position="63"/>
    </location>
</feature>
<protein>
    <submittedName>
        <fullName evidence="2">Uncharacterized protein</fullName>
    </submittedName>
</protein>